<dbReference type="Proteomes" id="UP000663852">
    <property type="component" value="Unassembled WGS sequence"/>
</dbReference>
<keyword evidence="4" id="KW-1185">Reference proteome</keyword>
<dbReference type="OrthoDB" id="655030at2759"/>
<organism evidence="3 5">
    <name type="scientific">Adineta ricciae</name>
    <name type="common">Rotifer</name>
    <dbReference type="NCBI Taxonomy" id="249248"/>
    <lineage>
        <taxon>Eukaryota</taxon>
        <taxon>Metazoa</taxon>
        <taxon>Spiralia</taxon>
        <taxon>Gnathifera</taxon>
        <taxon>Rotifera</taxon>
        <taxon>Eurotatoria</taxon>
        <taxon>Bdelloidea</taxon>
        <taxon>Adinetida</taxon>
        <taxon>Adinetidae</taxon>
        <taxon>Adineta</taxon>
    </lineage>
</organism>
<dbReference type="Gene3D" id="3.50.50.60">
    <property type="entry name" value="FAD/NAD(P)-binding domain"/>
    <property type="match status" value="1"/>
</dbReference>
<dbReference type="InterPro" id="IPR002938">
    <property type="entry name" value="FAD-bd"/>
</dbReference>
<dbReference type="Pfam" id="PF01494">
    <property type="entry name" value="FAD_binding_3"/>
    <property type="match status" value="1"/>
</dbReference>
<evidence type="ECO:0000313" key="3">
    <source>
        <dbReference type="EMBL" id="CAF1469764.1"/>
    </source>
</evidence>
<sequence>MSALRLKVLIAGGGIAGPCLAYWLTKIGLNTSITVVERSRSPRVTGQAIDIRGRAIEIMKKMKLEEAVRSFSTTEEGAIFVNSSGKSFAEFIGGGGFTAEYEILRADLSRLFLEATEGLDNVRYVYGDSVESLEQTDKDVNVTFTKGSKDTFDLVVAADGSTSTTRPLILDEQILKDSYKFLGQYIAFFSIPSRPTDPKLWQWYNAPKGLGIMTRPHRNPSTIGAYLCITMPSREQRDPIVEEAMDKGTDDTKRMLHKYFENAGWEAKRVLEGMDQAEDFYMSRMALVRLPKWTNGRALVLGDAAFATFGVGTSLAIESGYALAQELSKIQSTDDVPHAVKKYEEVFRPIYAKTEGIPPGFPQLASPQTAWGLQIRDWILWFLNKSKIYKLAQR</sequence>
<name>A0A815QXT1_ADIRI</name>
<evidence type="ECO:0000313" key="2">
    <source>
        <dbReference type="EMBL" id="CAF0969951.1"/>
    </source>
</evidence>
<evidence type="ECO:0000313" key="5">
    <source>
        <dbReference type="Proteomes" id="UP000663852"/>
    </source>
</evidence>
<dbReference type="PANTHER" id="PTHR46865">
    <property type="entry name" value="OXIDOREDUCTASE-RELATED"/>
    <property type="match status" value="1"/>
</dbReference>
<dbReference type="InterPro" id="IPR051704">
    <property type="entry name" value="FAD_aromatic-hydroxylase"/>
</dbReference>
<dbReference type="EMBL" id="CAJNOJ010000502">
    <property type="protein sequence ID" value="CAF1469764.1"/>
    <property type="molecule type" value="Genomic_DNA"/>
</dbReference>
<protein>
    <recommendedName>
        <fullName evidence="1">FAD-binding domain-containing protein</fullName>
    </recommendedName>
</protein>
<dbReference type="InterPro" id="IPR036188">
    <property type="entry name" value="FAD/NAD-bd_sf"/>
</dbReference>
<dbReference type="AlphaFoldDB" id="A0A815QXT1"/>
<evidence type="ECO:0000259" key="1">
    <source>
        <dbReference type="Pfam" id="PF01494"/>
    </source>
</evidence>
<dbReference type="PRINTS" id="PR00420">
    <property type="entry name" value="RNGMNOXGNASE"/>
</dbReference>
<feature type="domain" description="FAD-binding" evidence="1">
    <location>
        <begin position="6"/>
        <end position="351"/>
    </location>
</feature>
<dbReference type="EMBL" id="CAJNOR010000640">
    <property type="protein sequence ID" value="CAF0969951.1"/>
    <property type="molecule type" value="Genomic_DNA"/>
</dbReference>
<gene>
    <name evidence="3" type="ORF">EDS130_LOCUS40712</name>
    <name evidence="2" type="ORF">XAT740_LOCUS11612</name>
</gene>
<dbReference type="Proteomes" id="UP000663828">
    <property type="component" value="Unassembled WGS sequence"/>
</dbReference>
<reference evidence="3" key="1">
    <citation type="submission" date="2021-02" db="EMBL/GenBank/DDBJ databases">
        <authorList>
            <person name="Nowell W R."/>
        </authorList>
    </citation>
    <scope>NUCLEOTIDE SEQUENCE</scope>
</reference>
<accession>A0A815QXT1</accession>
<dbReference type="SUPFAM" id="SSF51905">
    <property type="entry name" value="FAD/NAD(P)-binding domain"/>
    <property type="match status" value="1"/>
</dbReference>
<evidence type="ECO:0000313" key="4">
    <source>
        <dbReference type="Proteomes" id="UP000663828"/>
    </source>
</evidence>
<proteinExistence type="predicted"/>
<dbReference type="GO" id="GO:0071949">
    <property type="term" value="F:FAD binding"/>
    <property type="evidence" value="ECO:0007669"/>
    <property type="project" value="InterPro"/>
</dbReference>
<comment type="caution">
    <text evidence="3">The sequence shown here is derived from an EMBL/GenBank/DDBJ whole genome shotgun (WGS) entry which is preliminary data.</text>
</comment>
<dbReference type="PANTHER" id="PTHR46865:SF2">
    <property type="entry name" value="MONOOXYGENASE"/>
    <property type="match status" value="1"/>
</dbReference>